<gene>
    <name evidence="1" type="ORF">EG327_008859</name>
</gene>
<protein>
    <submittedName>
        <fullName evidence="1">Uncharacterized protein</fullName>
    </submittedName>
</protein>
<evidence type="ECO:0000313" key="1">
    <source>
        <dbReference type="EMBL" id="KAE9992470.1"/>
    </source>
</evidence>
<comment type="caution">
    <text evidence="1">The sequence shown here is derived from an EMBL/GenBank/DDBJ whole genome shotgun (WGS) entry which is preliminary data.</text>
</comment>
<proteinExistence type="predicted"/>
<accession>A0A8H3ZAN3</accession>
<keyword evidence="2" id="KW-1185">Reference proteome</keyword>
<evidence type="ECO:0000313" key="2">
    <source>
        <dbReference type="Proteomes" id="UP000490939"/>
    </source>
</evidence>
<organism evidence="1 2">
    <name type="scientific">Venturia inaequalis</name>
    <name type="common">Apple scab fungus</name>
    <dbReference type="NCBI Taxonomy" id="5025"/>
    <lineage>
        <taxon>Eukaryota</taxon>
        <taxon>Fungi</taxon>
        <taxon>Dikarya</taxon>
        <taxon>Ascomycota</taxon>
        <taxon>Pezizomycotina</taxon>
        <taxon>Dothideomycetes</taxon>
        <taxon>Pleosporomycetidae</taxon>
        <taxon>Venturiales</taxon>
        <taxon>Venturiaceae</taxon>
        <taxon>Venturia</taxon>
    </lineage>
</organism>
<dbReference type="Proteomes" id="UP000490939">
    <property type="component" value="Unassembled WGS sequence"/>
</dbReference>
<reference evidence="1 2" key="1">
    <citation type="submission" date="2019-07" db="EMBL/GenBank/DDBJ databases">
        <title>Venturia inaequalis Genome Resource.</title>
        <authorList>
            <person name="Lichtner F.J."/>
        </authorList>
    </citation>
    <scope>NUCLEOTIDE SEQUENCE [LARGE SCALE GENOMIC DNA]</scope>
    <source>
        <strain evidence="1 2">DMI_063113</strain>
    </source>
</reference>
<dbReference type="AlphaFoldDB" id="A0A8H3ZAN3"/>
<dbReference type="EMBL" id="WNWR01000057">
    <property type="protein sequence ID" value="KAE9992470.1"/>
    <property type="molecule type" value="Genomic_DNA"/>
</dbReference>
<sequence length="266" mass="29052">MATPELLGMPREILDRILRDSLVTGIIARKASHPAFAKPKSAVPLLRTCKILYEAGLPIFYGENVFYFSEFHELASWIGKQRVYNKGMVRHVLVGDNTGAGKDRVRAWVALPGLKSYNILGSGLAGVPEMPRVMFMRRMWKREQQASIDIGVVVCADWDRTVFNTDLSGAEMKLYNVVAKGMRRKSLVFEFGGVAVGEKIWVGDLSANSKAESTSFVAHVNGHSLNKQPCPVGIRWVGMINSSAAVDIKVPSLDDGITGSNLGGSA</sequence>
<name>A0A8H3ZAN3_VENIN</name>